<proteinExistence type="predicted"/>
<evidence type="ECO:0000313" key="2">
    <source>
        <dbReference type="Proteomes" id="UP000199180"/>
    </source>
</evidence>
<dbReference type="Proteomes" id="UP000199180">
    <property type="component" value="Unassembled WGS sequence"/>
</dbReference>
<dbReference type="EMBL" id="FOHO01000020">
    <property type="protein sequence ID" value="SEU02598.1"/>
    <property type="molecule type" value="Genomic_DNA"/>
</dbReference>
<evidence type="ECO:0000313" key="1">
    <source>
        <dbReference type="EMBL" id="SEU02598.1"/>
    </source>
</evidence>
<reference evidence="1 2" key="1">
    <citation type="submission" date="2016-10" db="EMBL/GenBank/DDBJ databases">
        <authorList>
            <person name="de Groot N.N."/>
        </authorList>
    </citation>
    <scope>NUCLEOTIDE SEQUENCE [LARGE SCALE GENOMIC DNA]</scope>
    <source>
        <strain evidence="1 2">DSM 17862</strain>
    </source>
</reference>
<name>A0A1I0IYS2_9RHOB</name>
<evidence type="ECO:0008006" key="3">
    <source>
        <dbReference type="Google" id="ProtNLM"/>
    </source>
</evidence>
<sequence length="70" mass="8082">MEWQPIETAPKDGTPILTYSRGCDLTEQFVVMWWTFEKAEASGCGWNAYEVYHMLAPDMWMPIPPDPEGE</sequence>
<accession>A0A1I0IYS2</accession>
<gene>
    <name evidence="1" type="ORF">SAMN04489858_12025</name>
</gene>
<keyword evidence="2" id="KW-1185">Reference proteome</keyword>
<dbReference type="AlphaFoldDB" id="A0A1I0IYS2"/>
<protein>
    <recommendedName>
        <fullName evidence="3">DUF551 domain-containing protein</fullName>
    </recommendedName>
</protein>
<organism evidence="1 2">
    <name type="scientific">Paracoccus homiensis</name>
    <dbReference type="NCBI Taxonomy" id="364199"/>
    <lineage>
        <taxon>Bacteria</taxon>
        <taxon>Pseudomonadati</taxon>
        <taxon>Pseudomonadota</taxon>
        <taxon>Alphaproteobacteria</taxon>
        <taxon>Rhodobacterales</taxon>
        <taxon>Paracoccaceae</taxon>
        <taxon>Paracoccus</taxon>
    </lineage>
</organism>
<dbReference type="STRING" id="364199.SAMN04489858_12025"/>